<keyword evidence="1" id="KW-0808">Transferase</keyword>
<keyword evidence="2" id="KW-1185">Reference proteome</keyword>
<name>A0A2Z7CXA0_9LAMI</name>
<accession>A0A2Z7CXA0</accession>
<dbReference type="Proteomes" id="UP000250235">
    <property type="component" value="Unassembled WGS sequence"/>
</dbReference>
<protein>
    <submittedName>
        <fullName evidence="1">Putative LRR receptor-like serine/threonine-protein kinase</fullName>
    </submittedName>
</protein>
<keyword evidence="1" id="KW-0675">Receptor</keyword>
<gene>
    <name evidence="1" type="ORF">F511_13132</name>
</gene>
<dbReference type="GO" id="GO:0016301">
    <property type="term" value="F:kinase activity"/>
    <property type="evidence" value="ECO:0007669"/>
    <property type="project" value="UniProtKB-KW"/>
</dbReference>
<organism evidence="1 2">
    <name type="scientific">Dorcoceras hygrometricum</name>
    <dbReference type="NCBI Taxonomy" id="472368"/>
    <lineage>
        <taxon>Eukaryota</taxon>
        <taxon>Viridiplantae</taxon>
        <taxon>Streptophyta</taxon>
        <taxon>Embryophyta</taxon>
        <taxon>Tracheophyta</taxon>
        <taxon>Spermatophyta</taxon>
        <taxon>Magnoliopsida</taxon>
        <taxon>eudicotyledons</taxon>
        <taxon>Gunneridae</taxon>
        <taxon>Pentapetalae</taxon>
        <taxon>asterids</taxon>
        <taxon>lamiids</taxon>
        <taxon>Lamiales</taxon>
        <taxon>Gesneriaceae</taxon>
        <taxon>Didymocarpoideae</taxon>
        <taxon>Trichosporeae</taxon>
        <taxon>Loxocarpinae</taxon>
        <taxon>Dorcoceras</taxon>
    </lineage>
</organism>
<reference evidence="1 2" key="1">
    <citation type="journal article" date="2015" name="Proc. Natl. Acad. Sci. U.S.A.">
        <title>The resurrection genome of Boea hygrometrica: A blueprint for survival of dehydration.</title>
        <authorList>
            <person name="Xiao L."/>
            <person name="Yang G."/>
            <person name="Zhang L."/>
            <person name="Yang X."/>
            <person name="Zhao S."/>
            <person name="Ji Z."/>
            <person name="Zhou Q."/>
            <person name="Hu M."/>
            <person name="Wang Y."/>
            <person name="Chen M."/>
            <person name="Xu Y."/>
            <person name="Jin H."/>
            <person name="Xiao X."/>
            <person name="Hu G."/>
            <person name="Bao F."/>
            <person name="Hu Y."/>
            <person name="Wan P."/>
            <person name="Li L."/>
            <person name="Deng X."/>
            <person name="Kuang T."/>
            <person name="Xiang C."/>
            <person name="Zhu J.K."/>
            <person name="Oliver M.J."/>
            <person name="He Y."/>
        </authorList>
    </citation>
    <scope>NUCLEOTIDE SEQUENCE [LARGE SCALE GENOMIC DNA]</scope>
    <source>
        <strain evidence="2">cv. XS01</strain>
    </source>
</reference>
<dbReference type="EMBL" id="KQ991572">
    <property type="protein sequence ID" value="KZV51720.1"/>
    <property type="molecule type" value="Genomic_DNA"/>
</dbReference>
<evidence type="ECO:0000313" key="2">
    <source>
        <dbReference type="Proteomes" id="UP000250235"/>
    </source>
</evidence>
<keyword evidence="1" id="KW-0418">Kinase</keyword>
<dbReference type="AlphaFoldDB" id="A0A2Z7CXA0"/>
<evidence type="ECO:0000313" key="1">
    <source>
        <dbReference type="EMBL" id="KZV51720.1"/>
    </source>
</evidence>
<proteinExistence type="predicted"/>
<sequence length="107" mass="11823">MKFLNLGSKFRRQKVYFTSQLFNLEWYAVVSNSCNGYVHDAQLDIRTQQLMNSVTAGCMPRLVIVSAGSVTSVTPVRGQLEAVIGSGYCAVAGDRRINKGESLCWRG</sequence>